<gene>
    <name evidence="1" type="ORF">G3M58_73500</name>
</gene>
<proteinExistence type="predicted"/>
<protein>
    <submittedName>
        <fullName evidence="1">TerD family protein</fullName>
    </submittedName>
</protein>
<organism evidence="1">
    <name type="scientific">Streptomyces sp. SID7499</name>
    <dbReference type="NCBI Taxonomy" id="2706086"/>
    <lineage>
        <taxon>Bacteria</taxon>
        <taxon>Bacillati</taxon>
        <taxon>Actinomycetota</taxon>
        <taxon>Actinomycetes</taxon>
        <taxon>Kitasatosporales</taxon>
        <taxon>Streptomycetaceae</taxon>
        <taxon>Streptomyces</taxon>
    </lineage>
</organism>
<sequence length="45" mass="4720">GGGRHTAQIMAKVQRSGSGWQMTAIGAPADGRTFQDLMPAIAQHL</sequence>
<dbReference type="EMBL" id="JAAGMN010007767">
    <property type="protein sequence ID" value="NEE19174.1"/>
    <property type="molecule type" value="Genomic_DNA"/>
</dbReference>
<name>A0A6G3XND3_9ACTN</name>
<reference evidence="1" key="1">
    <citation type="submission" date="2020-01" db="EMBL/GenBank/DDBJ databases">
        <title>Insect and environment-associated Actinomycetes.</title>
        <authorList>
            <person name="Currrie C."/>
            <person name="Chevrette M."/>
            <person name="Carlson C."/>
            <person name="Stubbendieck R."/>
            <person name="Wendt-Pienkowski E."/>
        </authorList>
    </citation>
    <scope>NUCLEOTIDE SEQUENCE</scope>
    <source>
        <strain evidence="1">SID7499</strain>
    </source>
</reference>
<evidence type="ECO:0000313" key="1">
    <source>
        <dbReference type="EMBL" id="NEE19174.1"/>
    </source>
</evidence>
<accession>A0A6G3XND3</accession>
<comment type="caution">
    <text evidence="1">The sequence shown here is derived from an EMBL/GenBank/DDBJ whole genome shotgun (WGS) entry which is preliminary data.</text>
</comment>
<feature type="non-terminal residue" evidence="1">
    <location>
        <position position="1"/>
    </location>
</feature>
<dbReference type="AlphaFoldDB" id="A0A6G3XND3"/>